<dbReference type="KEGG" id="wne:PIG85_10400"/>
<dbReference type="Pfam" id="PF19124">
    <property type="entry name" value="DUF5808"/>
    <property type="match status" value="1"/>
</dbReference>
<name>A0AB38XNY4_9ACTO</name>
<evidence type="ECO:0000313" key="3">
    <source>
        <dbReference type="Proteomes" id="UP001211044"/>
    </source>
</evidence>
<accession>A0AB38XNY4</accession>
<dbReference type="InterPro" id="IPR043831">
    <property type="entry name" value="DUF5808"/>
</dbReference>
<feature type="domain" description="DUF5808" evidence="1">
    <location>
        <begin position="29"/>
        <end position="53"/>
    </location>
</feature>
<dbReference type="RefSeq" id="WP_004807886.1">
    <property type="nucleotide sequence ID" value="NZ_CP116394.1"/>
</dbReference>
<reference evidence="2" key="1">
    <citation type="submission" date="2023-01" db="EMBL/GenBank/DDBJ databases">
        <title>Comparative Genomic Analysis of the Clinically-Derived Winkia Strain NY0527 Provides Evidence into the Taxonomic Reassignment of Winkia neuii and Characterizes Their Virulence Traits.</title>
        <authorList>
            <person name="Cai X."/>
            <person name="Peng Y."/>
            <person name="Li M."/>
            <person name="Qiu Y."/>
            <person name="Wang Y."/>
            <person name="Xu L."/>
            <person name="Hou Q."/>
        </authorList>
    </citation>
    <scope>NUCLEOTIDE SEQUENCE</scope>
    <source>
        <strain evidence="2">NY0527</strain>
    </source>
</reference>
<evidence type="ECO:0000259" key="1">
    <source>
        <dbReference type="Pfam" id="PF19124"/>
    </source>
</evidence>
<gene>
    <name evidence="2" type="ORF">PIG85_10400</name>
</gene>
<organism evidence="2 3">
    <name type="scientific">Winkia neuii subsp. anitrata</name>
    <dbReference type="NCBI Taxonomy" id="29318"/>
    <lineage>
        <taxon>Bacteria</taxon>
        <taxon>Bacillati</taxon>
        <taxon>Actinomycetota</taxon>
        <taxon>Actinomycetes</taxon>
        <taxon>Actinomycetales</taxon>
        <taxon>Actinomycetaceae</taxon>
        <taxon>Winkia</taxon>
    </lineage>
</organism>
<protein>
    <submittedName>
        <fullName evidence="2">DUF5808 domain-containing protein</fullName>
    </submittedName>
</protein>
<dbReference type="EMBL" id="CP116394">
    <property type="protein sequence ID" value="WCE46038.1"/>
    <property type="molecule type" value="Genomic_DNA"/>
</dbReference>
<evidence type="ECO:0000313" key="2">
    <source>
        <dbReference type="EMBL" id="WCE46038.1"/>
    </source>
</evidence>
<proteinExistence type="predicted"/>
<dbReference type="Proteomes" id="UP001211044">
    <property type="component" value="Chromosome"/>
</dbReference>
<sequence>MSLQKQTKIFGIPLSTALNDEAFLRTFEPENPALFVRKPVGLGWDLNVGAVAVKLGLIRPDDSLGDLREYICPQVAKALSAAPVAAAAATCIAAATLSRGRNLASGWDWRGRPRGFTRGVRATLPHAVVAIAAAAATLRAKDEGADVAASARALGIQTTAALLLRAAVTSRTGKSNPAVFAALAAYPLVSTSILVSVVRHGLKRVQLSLAKEEGER</sequence>
<dbReference type="AlphaFoldDB" id="A0AB38XNY4"/>